<reference evidence="9" key="1">
    <citation type="submission" date="2022-12" db="EMBL/GenBank/DDBJ databases">
        <authorList>
            <person name="Wang J."/>
        </authorList>
    </citation>
    <scope>NUCLEOTIDE SEQUENCE</scope>
    <source>
        <strain evidence="9">HY-42-06</strain>
    </source>
</reference>
<dbReference type="RefSeq" id="WP_268050624.1">
    <property type="nucleotide sequence ID" value="NZ_JAPQES010000005.1"/>
</dbReference>
<keyword evidence="10" id="KW-1185">Reference proteome</keyword>
<accession>A0ABT4CU53</accession>
<evidence type="ECO:0000256" key="4">
    <source>
        <dbReference type="ARBA" id="ARBA00022475"/>
    </source>
</evidence>
<feature type="transmembrane region" description="Helical" evidence="8">
    <location>
        <begin position="67"/>
        <end position="86"/>
    </location>
</feature>
<dbReference type="Proteomes" id="UP001079657">
    <property type="component" value="Unassembled WGS sequence"/>
</dbReference>
<dbReference type="EMBL" id="JAPQES010000005">
    <property type="protein sequence ID" value="MCY6371741.1"/>
    <property type="molecule type" value="Genomic_DNA"/>
</dbReference>
<evidence type="ECO:0000313" key="10">
    <source>
        <dbReference type="Proteomes" id="UP001079657"/>
    </source>
</evidence>
<proteinExistence type="inferred from homology"/>
<evidence type="ECO:0000256" key="5">
    <source>
        <dbReference type="ARBA" id="ARBA00022692"/>
    </source>
</evidence>
<dbReference type="PANTHER" id="PTHR34979">
    <property type="entry name" value="INNER MEMBRANE PROTEIN YGAZ"/>
    <property type="match status" value="1"/>
</dbReference>
<organism evidence="9 10">
    <name type="scientific">Clostridium ganghwense</name>
    <dbReference type="NCBI Taxonomy" id="312089"/>
    <lineage>
        <taxon>Bacteria</taxon>
        <taxon>Bacillati</taxon>
        <taxon>Bacillota</taxon>
        <taxon>Clostridia</taxon>
        <taxon>Eubacteriales</taxon>
        <taxon>Clostridiaceae</taxon>
        <taxon>Clostridium</taxon>
    </lineage>
</organism>
<evidence type="ECO:0000256" key="8">
    <source>
        <dbReference type="SAM" id="Phobius"/>
    </source>
</evidence>
<feature type="transmembrane region" description="Helical" evidence="8">
    <location>
        <begin position="127"/>
        <end position="148"/>
    </location>
</feature>
<keyword evidence="4" id="KW-1003">Cell membrane</keyword>
<evidence type="ECO:0000256" key="7">
    <source>
        <dbReference type="ARBA" id="ARBA00023136"/>
    </source>
</evidence>
<name>A0ABT4CU53_9CLOT</name>
<evidence type="ECO:0000256" key="6">
    <source>
        <dbReference type="ARBA" id="ARBA00022989"/>
    </source>
</evidence>
<evidence type="ECO:0000256" key="2">
    <source>
        <dbReference type="ARBA" id="ARBA00010735"/>
    </source>
</evidence>
<evidence type="ECO:0000256" key="3">
    <source>
        <dbReference type="ARBA" id="ARBA00022448"/>
    </source>
</evidence>
<comment type="caution">
    <text evidence="9">The sequence shown here is derived from an EMBL/GenBank/DDBJ whole genome shotgun (WGS) entry which is preliminary data.</text>
</comment>
<feature type="transmembrane region" description="Helical" evidence="8">
    <location>
        <begin position="208"/>
        <end position="225"/>
    </location>
</feature>
<comment type="subcellular location">
    <subcellularLocation>
        <location evidence="1">Cell membrane</location>
        <topology evidence="1">Multi-pass membrane protein</topology>
    </subcellularLocation>
</comment>
<dbReference type="InterPro" id="IPR011606">
    <property type="entry name" value="Brnchd-chn_aa_trnsp_permease"/>
</dbReference>
<dbReference type="PANTHER" id="PTHR34979:SF1">
    <property type="entry name" value="INNER MEMBRANE PROTEIN YGAZ"/>
    <property type="match status" value="1"/>
</dbReference>
<keyword evidence="3" id="KW-0813">Transport</keyword>
<evidence type="ECO:0000313" key="9">
    <source>
        <dbReference type="EMBL" id="MCY6371741.1"/>
    </source>
</evidence>
<feature type="transmembrane region" description="Helical" evidence="8">
    <location>
        <begin position="41"/>
        <end position="61"/>
    </location>
</feature>
<feature type="transmembrane region" description="Helical" evidence="8">
    <location>
        <begin position="154"/>
        <end position="176"/>
    </location>
</feature>
<keyword evidence="5 8" id="KW-0812">Transmembrane</keyword>
<evidence type="ECO:0000256" key="1">
    <source>
        <dbReference type="ARBA" id="ARBA00004651"/>
    </source>
</evidence>
<gene>
    <name evidence="9" type="ORF">OXH55_13930</name>
</gene>
<keyword evidence="6 8" id="KW-1133">Transmembrane helix</keyword>
<protein>
    <submittedName>
        <fullName evidence="9">AzlC family ABC transporter permease</fullName>
    </submittedName>
</protein>
<keyword evidence="7 8" id="KW-0472">Membrane</keyword>
<feature type="transmembrane region" description="Helical" evidence="8">
    <location>
        <begin position="12"/>
        <end position="34"/>
    </location>
</feature>
<sequence>MNKNYLSEIKAGFQAGASIALGFIPIAMTFGILAKSSGISLAECVGFSAIVYAGASQFVALELLNSGAGVLSIIFTTLLFNFRHFIMGVSLSTKLNKNCLKWRPLIAFWMTDETYSISYLKQESVGVYFYLPMAATAYLSLSLGSLLGFQLGSIISSALSQSMGIALYAMFLAILAPEFKKSFKTIGIVVTSGILNLLIHNIKFIPQGWHIIIVIVLTVMIWNVIDEKNNENEEKCYE</sequence>
<comment type="similarity">
    <text evidence="2">Belongs to the AzlC family.</text>
</comment>
<dbReference type="Pfam" id="PF03591">
    <property type="entry name" value="AzlC"/>
    <property type="match status" value="1"/>
</dbReference>